<dbReference type="GO" id="GO:0008270">
    <property type="term" value="F:zinc ion binding"/>
    <property type="evidence" value="ECO:0007669"/>
    <property type="project" value="InterPro"/>
</dbReference>
<keyword evidence="4" id="KW-0804">Transcription</keyword>
<feature type="domain" description="Xylanolytic transcriptional activator regulatory" evidence="7">
    <location>
        <begin position="254"/>
        <end position="326"/>
    </location>
</feature>
<sequence>MPCQYPVRKRRGTGSDAVAKAMQARIVSPSPSMAARHLPAGSQTASHLPPIDQINRSGILANALDAEQSQLFTSGHETGGTSSSIGSSSLQNTSQRQFSVSQHLDPGHFDSWEGQDLGSGSAWTDTGFNSTSLSAAISSVSASIINAEDPVSLHFLSLIEAGNLFLSFITHMNAMIAIFDPKVHTFQKIREYPLLFTAVLAVSSKFFNRNLAAALSSHARMLLHRAIFAGEYTTQMVKALIILVFWKHPTDRTAWVDIGIAMRLSYQLGLHTSPIRGEMDVDEGLDRKRTWFCLSCLDRVYSDMFDLPTTIKIEEHGNLDQWIQHLNSQSCPADWHLACSMEIAQPHHTWMKYKRERDTIPLDWRRSILADLRSQYDRHTQRWFASDLRLSEIEYHFLLWYDKRMMVSIRFELLECADPQNQPLLLQELIADTRAFVDQTSIVAGNGSMLYLQDTTAVHLSTLGIVIYKVFWRLQSVQRKEVVDMIQRIHRCVKPFSNQDDSSPFAYIARFFNRLVRKLSSESRAPSRAVSPALIAPTGDDLLTEEHLDQTAEMLNLGMEYFIDQDGPDLQQGDTHSEEAYW</sequence>
<evidence type="ECO:0000256" key="5">
    <source>
        <dbReference type="ARBA" id="ARBA00023242"/>
    </source>
</evidence>
<dbReference type="SMART" id="SM00906">
    <property type="entry name" value="Fungal_trans"/>
    <property type="match status" value="1"/>
</dbReference>
<dbReference type="PANTHER" id="PTHR31845">
    <property type="entry name" value="FINGER DOMAIN PROTEIN, PUTATIVE-RELATED"/>
    <property type="match status" value="1"/>
</dbReference>
<dbReference type="GO" id="GO:0000981">
    <property type="term" value="F:DNA-binding transcription factor activity, RNA polymerase II-specific"/>
    <property type="evidence" value="ECO:0007669"/>
    <property type="project" value="TreeGrafter"/>
</dbReference>
<protein>
    <recommendedName>
        <fullName evidence="7">Xylanolytic transcriptional activator regulatory domain-containing protein</fullName>
    </recommendedName>
</protein>
<proteinExistence type="predicted"/>
<dbReference type="Pfam" id="PF04082">
    <property type="entry name" value="Fungal_trans"/>
    <property type="match status" value="1"/>
</dbReference>
<reference evidence="8" key="2">
    <citation type="submission" date="2014-01" db="EMBL/GenBank/DDBJ databases">
        <title>Evolution of pathogenesis and genome organization in the Tremellales.</title>
        <authorList>
            <person name="Cuomo C."/>
            <person name="Litvintseva A."/>
            <person name="Heitman J."/>
            <person name="Chen Y."/>
            <person name="Sun S."/>
            <person name="Springer D."/>
            <person name="Dromer F."/>
            <person name="Young S."/>
            <person name="Zeng Q."/>
            <person name="Chapman S."/>
            <person name="Gujja S."/>
            <person name="Saif S."/>
            <person name="Birren B."/>
        </authorList>
    </citation>
    <scope>NUCLEOTIDE SEQUENCE</scope>
    <source>
        <strain evidence="8">CBS 10118</strain>
    </source>
</reference>
<accession>A0A1B9G1F1</accession>
<dbReference type="OrthoDB" id="3163292at2759"/>
<dbReference type="PANTHER" id="PTHR31845:SF19">
    <property type="entry name" value="TRANSCRIPTION FACTOR DOMAIN-CONTAINING PROTEIN"/>
    <property type="match status" value="1"/>
</dbReference>
<dbReference type="AlphaFoldDB" id="A0A1B9G1F1"/>
<dbReference type="GO" id="GO:0000976">
    <property type="term" value="F:transcription cis-regulatory region binding"/>
    <property type="evidence" value="ECO:0007669"/>
    <property type="project" value="TreeGrafter"/>
</dbReference>
<evidence type="ECO:0000256" key="6">
    <source>
        <dbReference type="SAM" id="MobiDB-lite"/>
    </source>
</evidence>
<keyword evidence="3" id="KW-0238">DNA-binding</keyword>
<comment type="subcellular location">
    <subcellularLocation>
        <location evidence="1">Nucleus</location>
    </subcellularLocation>
</comment>
<organism evidence="8">
    <name type="scientific">Kwoniella bestiolae CBS 10118</name>
    <dbReference type="NCBI Taxonomy" id="1296100"/>
    <lineage>
        <taxon>Eukaryota</taxon>
        <taxon>Fungi</taxon>
        <taxon>Dikarya</taxon>
        <taxon>Basidiomycota</taxon>
        <taxon>Agaricomycotina</taxon>
        <taxon>Tremellomycetes</taxon>
        <taxon>Tremellales</taxon>
        <taxon>Cryptococcaceae</taxon>
        <taxon>Kwoniella</taxon>
    </lineage>
</organism>
<name>A0A1B9G1F1_9TREE</name>
<dbReference type="GO" id="GO:0005634">
    <property type="term" value="C:nucleus"/>
    <property type="evidence" value="ECO:0007669"/>
    <property type="project" value="UniProtKB-SubCell"/>
</dbReference>
<dbReference type="STRING" id="1296100.A0A1B9G1F1"/>
<keyword evidence="5" id="KW-0539">Nucleus</keyword>
<dbReference type="InterPro" id="IPR051089">
    <property type="entry name" value="prtT"/>
</dbReference>
<dbReference type="GO" id="GO:0006351">
    <property type="term" value="P:DNA-templated transcription"/>
    <property type="evidence" value="ECO:0007669"/>
    <property type="project" value="InterPro"/>
</dbReference>
<dbReference type="InterPro" id="IPR007219">
    <property type="entry name" value="XnlR_reg_dom"/>
</dbReference>
<evidence type="ECO:0000313" key="8">
    <source>
        <dbReference type="EMBL" id="OCF24845.1"/>
    </source>
</evidence>
<dbReference type="VEuPathDB" id="FungiDB:I302_06306"/>
<feature type="region of interest" description="Disordered" evidence="6">
    <location>
        <begin position="73"/>
        <end position="96"/>
    </location>
</feature>
<keyword evidence="2" id="KW-0805">Transcription regulation</keyword>
<reference evidence="8" key="1">
    <citation type="submission" date="2013-07" db="EMBL/GenBank/DDBJ databases">
        <title>The Genome Sequence of Cryptococcus bestiolae CBS10118.</title>
        <authorList>
            <consortium name="The Broad Institute Genome Sequencing Platform"/>
            <person name="Cuomo C."/>
            <person name="Litvintseva A."/>
            <person name="Chen Y."/>
            <person name="Heitman J."/>
            <person name="Sun S."/>
            <person name="Springer D."/>
            <person name="Dromer F."/>
            <person name="Young S.K."/>
            <person name="Zeng Q."/>
            <person name="Gargeya S."/>
            <person name="Fitzgerald M."/>
            <person name="Abouelleil A."/>
            <person name="Alvarado L."/>
            <person name="Berlin A.M."/>
            <person name="Chapman S.B."/>
            <person name="Dewar J."/>
            <person name="Goldberg J."/>
            <person name="Griggs A."/>
            <person name="Gujja S."/>
            <person name="Hansen M."/>
            <person name="Howarth C."/>
            <person name="Imamovic A."/>
            <person name="Larimer J."/>
            <person name="McCowan C."/>
            <person name="Murphy C."/>
            <person name="Pearson M."/>
            <person name="Priest M."/>
            <person name="Roberts A."/>
            <person name="Saif S."/>
            <person name="Shea T."/>
            <person name="Sykes S."/>
            <person name="Wortman J."/>
            <person name="Nusbaum C."/>
            <person name="Birren B."/>
        </authorList>
    </citation>
    <scope>NUCLEOTIDE SEQUENCE [LARGE SCALE GENOMIC DNA]</scope>
    <source>
        <strain evidence="8">CBS 10118</strain>
    </source>
</reference>
<gene>
    <name evidence="8" type="ORF">I302_06306</name>
</gene>
<evidence type="ECO:0000256" key="2">
    <source>
        <dbReference type="ARBA" id="ARBA00023015"/>
    </source>
</evidence>
<evidence type="ECO:0000259" key="7">
    <source>
        <dbReference type="SMART" id="SM00906"/>
    </source>
</evidence>
<evidence type="ECO:0000256" key="3">
    <source>
        <dbReference type="ARBA" id="ARBA00023125"/>
    </source>
</evidence>
<feature type="compositionally biased region" description="Low complexity" evidence="6">
    <location>
        <begin position="73"/>
        <end position="94"/>
    </location>
</feature>
<dbReference type="EMBL" id="KI894022">
    <property type="protein sequence ID" value="OCF24845.1"/>
    <property type="molecule type" value="Genomic_DNA"/>
</dbReference>
<dbReference type="CDD" id="cd12148">
    <property type="entry name" value="fungal_TF_MHR"/>
    <property type="match status" value="1"/>
</dbReference>
<evidence type="ECO:0000256" key="1">
    <source>
        <dbReference type="ARBA" id="ARBA00004123"/>
    </source>
</evidence>
<evidence type="ECO:0000256" key="4">
    <source>
        <dbReference type="ARBA" id="ARBA00023163"/>
    </source>
</evidence>